<reference evidence="1 2" key="2">
    <citation type="submission" date="2018-10" db="EMBL/GenBank/DDBJ databases">
        <authorList>
            <consortium name="Pathogen Informatics"/>
        </authorList>
    </citation>
    <scope>NUCLEOTIDE SEQUENCE [LARGE SCALE GENOMIC DNA]</scope>
</reference>
<protein>
    <submittedName>
        <fullName evidence="1 3">Uncharacterized protein</fullName>
    </submittedName>
</protein>
<accession>A0A0R3U7B1</accession>
<evidence type="ECO:0000313" key="2">
    <source>
        <dbReference type="Proteomes" id="UP000267029"/>
    </source>
</evidence>
<dbReference type="Proteomes" id="UP000267029">
    <property type="component" value="Unassembled WGS sequence"/>
</dbReference>
<proteinExistence type="predicted"/>
<dbReference type="WBParaSite" id="MCOS_0000270901-mRNA-1">
    <property type="protein sequence ID" value="MCOS_0000270901-mRNA-1"/>
    <property type="gene ID" value="MCOS_0000270901"/>
</dbReference>
<organism evidence="3">
    <name type="scientific">Mesocestoides corti</name>
    <name type="common">Flatworm</name>
    <dbReference type="NCBI Taxonomy" id="53468"/>
    <lineage>
        <taxon>Eukaryota</taxon>
        <taxon>Metazoa</taxon>
        <taxon>Spiralia</taxon>
        <taxon>Lophotrochozoa</taxon>
        <taxon>Platyhelminthes</taxon>
        <taxon>Cestoda</taxon>
        <taxon>Eucestoda</taxon>
        <taxon>Cyclophyllidea</taxon>
        <taxon>Mesocestoididae</taxon>
        <taxon>Mesocestoides</taxon>
    </lineage>
</organism>
<keyword evidence="2" id="KW-1185">Reference proteome</keyword>
<evidence type="ECO:0000313" key="3">
    <source>
        <dbReference type="WBParaSite" id="MCOS_0000270901-mRNA-1"/>
    </source>
</evidence>
<dbReference type="AlphaFoldDB" id="A0A0R3U7B1"/>
<name>A0A0R3U7B1_MESCO</name>
<sequence>MWQDIRGYGLVGSGHISRQGQPTALVRPTAAEWNALELQIVSPPAVVINSFHDTVKQQVLLDVVAEKTTYNSQHTASQQNRHFKVGISVDYYRMNSTTESNTGHHNCVEATPVACAFPFSLLHSTTAVRRPPTILEVRPEEMTGWFSENRALEVLTRIEGTLIERHFAEGRN</sequence>
<evidence type="ECO:0000313" key="1">
    <source>
        <dbReference type="EMBL" id="VDD76707.1"/>
    </source>
</evidence>
<reference evidence="3" key="1">
    <citation type="submission" date="2017-02" db="UniProtKB">
        <authorList>
            <consortium name="WormBaseParasite"/>
        </authorList>
    </citation>
    <scope>IDENTIFICATION</scope>
</reference>
<dbReference type="EMBL" id="UXSR01000481">
    <property type="protein sequence ID" value="VDD76707.1"/>
    <property type="molecule type" value="Genomic_DNA"/>
</dbReference>
<gene>
    <name evidence="1" type="ORF">MCOS_LOCUS2710</name>
</gene>